<dbReference type="EMBL" id="DS480410">
    <property type="protein sequence ID" value="EDO17124.1"/>
    <property type="molecule type" value="Genomic_DNA"/>
</dbReference>
<dbReference type="KEGG" id="vpo:Kpol_1025p45"/>
<dbReference type="RefSeq" id="XP_001644982.1">
    <property type="nucleotide sequence ID" value="XM_001644932.1"/>
</dbReference>
<reference evidence="2 3" key="1">
    <citation type="journal article" date="2007" name="Proc. Natl. Acad. Sci. U.S.A.">
        <title>Independent sorting-out of thousands of duplicated gene pairs in two yeast species descended from a whole-genome duplication.</title>
        <authorList>
            <person name="Scannell D.R."/>
            <person name="Frank A.C."/>
            <person name="Conant G.C."/>
            <person name="Byrne K.P."/>
            <person name="Woolfit M."/>
            <person name="Wolfe K.H."/>
        </authorList>
    </citation>
    <scope>NUCLEOTIDE SEQUENCE [LARGE SCALE GENOMIC DNA]</scope>
    <source>
        <strain evidence="3">ATCC 22028 / DSM 70294 / BCRC 21397 / CBS 2163 / NBRC 10782 / NRRL Y-8283 / UCD 57-17</strain>
    </source>
</reference>
<evidence type="ECO:0000313" key="3">
    <source>
        <dbReference type="Proteomes" id="UP000000267"/>
    </source>
</evidence>
<dbReference type="GeneID" id="5545319"/>
<dbReference type="PhylomeDB" id="A7TKW9"/>
<feature type="compositionally biased region" description="Basic and acidic residues" evidence="1">
    <location>
        <begin position="61"/>
        <end position="78"/>
    </location>
</feature>
<dbReference type="FunCoup" id="A7TKW9">
    <property type="interactions" value="27"/>
</dbReference>
<protein>
    <submittedName>
        <fullName evidence="2">Uncharacterized protein</fullName>
    </submittedName>
</protein>
<evidence type="ECO:0000313" key="2">
    <source>
        <dbReference type="EMBL" id="EDO17124.1"/>
    </source>
</evidence>
<gene>
    <name evidence="2" type="ORF">Kpol_1025p45</name>
</gene>
<dbReference type="OMA" id="EYHDELC"/>
<dbReference type="InParanoid" id="A7TKW9"/>
<evidence type="ECO:0000256" key="1">
    <source>
        <dbReference type="SAM" id="MobiDB-lite"/>
    </source>
</evidence>
<accession>A7TKW9</accession>
<proteinExistence type="predicted"/>
<dbReference type="eggNOG" id="ENOG502RZ92">
    <property type="taxonomic scope" value="Eukaryota"/>
</dbReference>
<feature type="region of interest" description="Disordered" evidence="1">
    <location>
        <begin position="33"/>
        <end position="122"/>
    </location>
</feature>
<dbReference type="GO" id="GO:0035653">
    <property type="term" value="P:clathrin-coated vesicle cargo loading, AP-1-mediated"/>
    <property type="evidence" value="ECO:0007669"/>
    <property type="project" value="EnsemblFungi"/>
</dbReference>
<dbReference type="HOGENOM" id="CLU_055503_0_0_1"/>
<name>A7TKW9_VANPO</name>
<dbReference type="GO" id="GO:0031503">
    <property type="term" value="P:protein-containing complex localization"/>
    <property type="evidence" value="ECO:0007669"/>
    <property type="project" value="EnsemblFungi"/>
</dbReference>
<dbReference type="AlphaFoldDB" id="A7TKW9"/>
<keyword evidence="3" id="KW-1185">Reference proteome</keyword>
<dbReference type="OrthoDB" id="5378975at2759"/>
<feature type="compositionally biased region" description="Acidic residues" evidence="1">
    <location>
        <begin position="79"/>
        <end position="103"/>
    </location>
</feature>
<dbReference type="Proteomes" id="UP000000267">
    <property type="component" value="Unassembled WGS sequence"/>
</dbReference>
<organism evidence="3">
    <name type="scientific">Vanderwaltozyma polyspora (strain ATCC 22028 / DSM 70294 / BCRC 21397 / CBS 2163 / NBRC 10782 / NRRL Y-8283 / UCD 57-17)</name>
    <name type="common">Kluyveromyces polysporus</name>
    <dbReference type="NCBI Taxonomy" id="436907"/>
    <lineage>
        <taxon>Eukaryota</taxon>
        <taxon>Fungi</taxon>
        <taxon>Dikarya</taxon>
        <taxon>Ascomycota</taxon>
        <taxon>Saccharomycotina</taxon>
        <taxon>Saccharomycetes</taxon>
        <taxon>Saccharomycetales</taxon>
        <taxon>Saccharomycetaceae</taxon>
        <taxon>Vanderwaltozyma</taxon>
    </lineage>
</organism>
<sequence length="352" mass="40474">MIARTFLNVYQTDITQSAYLVCKRGLEGMVNMSKDSEDVPIENEPISATEDTNDDENIEVTEVKEVKEIKDVKEVKEANEDDEVPKEQGELNDDDDDDDDNSSDDFGNFSDASIEQDEGPVDGDLINNYLDAIFPSNLYEDKSDPEIERKLVELVSDERPAVIYEQLVQLDTVLVPFIWNKSFIKSTLLHILRINDDAVDINPVMEEKPSDDSLFSRILNTINSNIQPTNTIMADQFKFKYIPPLTHRSLIEEEEKEQESNIPRLIAMDVDSLESNSAVSELQQYHDQLCNAIDLLYVKLKVLSKHENDLIRDKTTFENVVTNLTSHAQRLHRDEIANYNKKKKHRYSWIGR</sequence>